<keyword evidence="2" id="KW-0812">Transmembrane</keyword>
<keyword evidence="2" id="KW-1133">Transmembrane helix</keyword>
<keyword evidence="2" id="KW-0472">Membrane</keyword>
<accession>A0A2W1BNE7</accession>
<organism evidence="3 4">
    <name type="scientific">Helicoverpa armigera</name>
    <name type="common">Cotton bollworm</name>
    <name type="synonym">Heliothis armigera</name>
    <dbReference type="NCBI Taxonomy" id="29058"/>
    <lineage>
        <taxon>Eukaryota</taxon>
        <taxon>Metazoa</taxon>
        <taxon>Ecdysozoa</taxon>
        <taxon>Arthropoda</taxon>
        <taxon>Hexapoda</taxon>
        <taxon>Insecta</taxon>
        <taxon>Pterygota</taxon>
        <taxon>Neoptera</taxon>
        <taxon>Endopterygota</taxon>
        <taxon>Lepidoptera</taxon>
        <taxon>Glossata</taxon>
        <taxon>Ditrysia</taxon>
        <taxon>Noctuoidea</taxon>
        <taxon>Noctuidae</taxon>
        <taxon>Heliothinae</taxon>
        <taxon>Helicoverpa</taxon>
    </lineage>
</organism>
<feature type="transmembrane region" description="Helical" evidence="2">
    <location>
        <begin position="51"/>
        <end position="70"/>
    </location>
</feature>
<evidence type="ECO:0000256" key="2">
    <source>
        <dbReference type="SAM" id="Phobius"/>
    </source>
</evidence>
<protein>
    <submittedName>
        <fullName evidence="3">Uncharacterized protein</fullName>
    </submittedName>
</protein>
<gene>
    <name evidence="3" type="primary">HaOG204539</name>
    <name evidence="3" type="ORF">B5X24_HaOG204539</name>
</gene>
<dbReference type="AlphaFoldDB" id="A0A2W1BNE7"/>
<proteinExistence type="predicted"/>
<evidence type="ECO:0000256" key="1">
    <source>
        <dbReference type="SAM" id="MobiDB-lite"/>
    </source>
</evidence>
<reference evidence="3 4" key="1">
    <citation type="journal article" date="2017" name="BMC Biol.">
        <title>Genomic innovations, transcriptional plasticity and gene loss underlying the evolution and divergence of two highly polyphagous and invasive Helicoverpa pest species.</title>
        <authorList>
            <person name="Pearce S.L."/>
            <person name="Clarke D.F."/>
            <person name="East P.D."/>
            <person name="Elfekih S."/>
            <person name="Gordon K.H."/>
            <person name="Jermiin L.S."/>
            <person name="McGaughran A."/>
            <person name="Oakeshott J.G."/>
            <person name="Papanikolaou A."/>
            <person name="Perera O.P."/>
            <person name="Rane R.V."/>
            <person name="Richards S."/>
            <person name="Tay W.T."/>
            <person name="Walsh T.K."/>
            <person name="Anderson A."/>
            <person name="Anderson C.J."/>
            <person name="Asgari S."/>
            <person name="Board P.G."/>
            <person name="Bretschneider A."/>
            <person name="Campbell P.M."/>
            <person name="Chertemps T."/>
            <person name="Christeller J.T."/>
            <person name="Coppin C.W."/>
            <person name="Downes S.J."/>
            <person name="Duan G."/>
            <person name="Farnsworth C.A."/>
            <person name="Good R.T."/>
            <person name="Han L.B."/>
            <person name="Han Y.C."/>
            <person name="Hatje K."/>
            <person name="Horne I."/>
            <person name="Huang Y.P."/>
            <person name="Hughes D.S."/>
            <person name="Jacquin-Joly E."/>
            <person name="James W."/>
            <person name="Jhangiani S."/>
            <person name="Kollmar M."/>
            <person name="Kuwar S.S."/>
            <person name="Li S."/>
            <person name="Liu N.Y."/>
            <person name="Maibeche M.T."/>
            <person name="Miller J.R."/>
            <person name="Montagne N."/>
            <person name="Perry T."/>
            <person name="Qu J."/>
            <person name="Song S.V."/>
            <person name="Sutton G.G."/>
            <person name="Vogel H."/>
            <person name="Walenz B.P."/>
            <person name="Xu W."/>
            <person name="Zhang H.J."/>
            <person name="Zou Z."/>
            <person name="Batterham P."/>
            <person name="Edwards O.R."/>
            <person name="Feyereisen R."/>
            <person name="Gibbs R.A."/>
            <person name="Heckel D.G."/>
            <person name="McGrath A."/>
            <person name="Robin C."/>
            <person name="Scherer S.E."/>
            <person name="Worley K.C."/>
            <person name="Wu Y.D."/>
        </authorList>
    </citation>
    <scope>NUCLEOTIDE SEQUENCE [LARGE SCALE GENOMIC DNA]</scope>
    <source>
        <strain evidence="3">Harm_GR_Male_#8</strain>
        <tissue evidence="3">Whole organism</tissue>
    </source>
</reference>
<dbReference type="EMBL" id="KZ149956">
    <property type="protein sequence ID" value="PZC76478.1"/>
    <property type="molecule type" value="Genomic_DNA"/>
</dbReference>
<evidence type="ECO:0000313" key="4">
    <source>
        <dbReference type="Proteomes" id="UP000249218"/>
    </source>
</evidence>
<keyword evidence="4" id="KW-1185">Reference proteome</keyword>
<feature type="region of interest" description="Disordered" evidence="1">
    <location>
        <begin position="1"/>
        <end position="27"/>
    </location>
</feature>
<evidence type="ECO:0000313" key="3">
    <source>
        <dbReference type="EMBL" id="PZC76478.1"/>
    </source>
</evidence>
<feature type="compositionally biased region" description="Basic residues" evidence="1">
    <location>
        <begin position="10"/>
        <end position="20"/>
    </location>
</feature>
<sequence length="107" mass="12223">MSQLVGNYARRARRAPHRPRSPVDAREPAARTCRAALSRCSSRQLVHVRRVYPVFIQCVLLFIIALLIYINIFKLTKHGVCVIISVKKFIVAQKYCEVILKSVALVF</sequence>
<dbReference type="Proteomes" id="UP000249218">
    <property type="component" value="Unassembled WGS sequence"/>
</dbReference>
<name>A0A2W1BNE7_HELAM</name>